<name>A0A3D9I9V5_9BACL</name>
<evidence type="ECO:0000259" key="9">
    <source>
        <dbReference type="Pfam" id="PF05504"/>
    </source>
</evidence>
<feature type="signal peptide" evidence="8">
    <location>
        <begin position="1"/>
        <end position="33"/>
    </location>
</feature>
<evidence type="ECO:0000256" key="5">
    <source>
        <dbReference type="ARBA" id="ARBA00023136"/>
    </source>
</evidence>
<proteinExistence type="inferred from homology"/>
<dbReference type="InterPro" id="IPR008844">
    <property type="entry name" value="Spore_GerAC-like"/>
</dbReference>
<dbReference type="AlphaFoldDB" id="A0A3D9I9V5"/>
<keyword evidence="6" id="KW-0564">Palmitate</keyword>
<evidence type="ECO:0000256" key="3">
    <source>
        <dbReference type="ARBA" id="ARBA00022544"/>
    </source>
</evidence>
<dbReference type="GO" id="GO:0009847">
    <property type="term" value="P:spore germination"/>
    <property type="evidence" value="ECO:0007669"/>
    <property type="project" value="InterPro"/>
</dbReference>
<comment type="caution">
    <text evidence="11">The sequence shown here is derived from an EMBL/GenBank/DDBJ whole genome shotgun (WGS) entry which is preliminary data.</text>
</comment>
<dbReference type="NCBIfam" id="TIGR02887">
    <property type="entry name" value="spore_ger_x_C"/>
    <property type="match status" value="1"/>
</dbReference>
<evidence type="ECO:0000256" key="4">
    <source>
        <dbReference type="ARBA" id="ARBA00022729"/>
    </source>
</evidence>
<organism evidence="11 12">
    <name type="scientific">Cohnella lupini</name>
    <dbReference type="NCBI Taxonomy" id="1294267"/>
    <lineage>
        <taxon>Bacteria</taxon>
        <taxon>Bacillati</taxon>
        <taxon>Bacillota</taxon>
        <taxon>Bacilli</taxon>
        <taxon>Bacillales</taxon>
        <taxon>Paenibacillaceae</taxon>
        <taxon>Cohnella</taxon>
    </lineage>
</organism>
<dbReference type="InterPro" id="IPR046953">
    <property type="entry name" value="Spore_GerAC-like_C"/>
</dbReference>
<dbReference type="OrthoDB" id="9816067at2"/>
<dbReference type="Proteomes" id="UP000256869">
    <property type="component" value="Unassembled WGS sequence"/>
</dbReference>
<protein>
    <submittedName>
        <fullName evidence="11">Spore germination protein KC</fullName>
    </submittedName>
</protein>
<dbReference type="InterPro" id="IPR038501">
    <property type="entry name" value="Spore_GerAC_C_sf"/>
</dbReference>
<sequence length="394" mass="44002">MGDAPTISRKKFKSVLRLSLLLLLPMTISGCWDQDEVNHVGFIIAAGIDSTQEDMVHLTIQVFIPNPTSGGPDEGGGEGRLFTYMCSGKSIPDALSSLQNKLPRTLSWDHTKLFIFGEKLATLGLKDDLDFLFRDVESREQANFLICKGTAEKLLNSLDDPNTYDTLIRIGEMPSVNAYNMNYVEESISGESGSFVLPIADTMSLSSSKTTRTVLTVKGTAVIKDAKLIGIINDQKNKGLQLGFQWLHQTSLSRNLTITLKQDGGKITAKLVRRKLKLLPSIRDGVWRIKIRLKLDADIVQNSSSIDLLTPADSLRALETRFNDEIEKYLLQTLDEVQTNMNADVIGFARTFHKIYPRQWKKVSGDWDSVFQKIEVTMDVNCTLRKPGIADIKM</sequence>
<accession>A0A3D9I9V5</accession>
<evidence type="ECO:0000256" key="1">
    <source>
        <dbReference type="ARBA" id="ARBA00004635"/>
    </source>
</evidence>
<dbReference type="PANTHER" id="PTHR35789">
    <property type="entry name" value="SPORE GERMINATION PROTEIN B3"/>
    <property type="match status" value="1"/>
</dbReference>
<dbReference type="Pfam" id="PF25198">
    <property type="entry name" value="Spore_GerAC_N"/>
    <property type="match status" value="1"/>
</dbReference>
<comment type="similarity">
    <text evidence="2">Belongs to the GerABKC lipoprotein family.</text>
</comment>
<dbReference type="PANTHER" id="PTHR35789:SF1">
    <property type="entry name" value="SPORE GERMINATION PROTEIN B3"/>
    <property type="match status" value="1"/>
</dbReference>
<dbReference type="EMBL" id="QRDY01000008">
    <property type="protein sequence ID" value="RED58558.1"/>
    <property type="molecule type" value="Genomic_DNA"/>
</dbReference>
<keyword evidence="3" id="KW-0309">Germination</keyword>
<comment type="subcellular location">
    <subcellularLocation>
        <location evidence="1">Membrane</location>
        <topology evidence="1">Lipid-anchor</topology>
    </subcellularLocation>
</comment>
<evidence type="ECO:0000256" key="7">
    <source>
        <dbReference type="ARBA" id="ARBA00023288"/>
    </source>
</evidence>
<feature type="domain" description="Spore germination protein N-terminal" evidence="10">
    <location>
        <begin position="33"/>
        <end position="199"/>
    </location>
</feature>
<feature type="domain" description="Spore germination GerAC-like C-terminal" evidence="9">
    <location>
        <begin position="218"/>
        <end position="388"/>
    </location>
</feature>
<evidence type="ECO:0000313" key="11">
    <source>
        <dbReference type="EMBL" id="RED58558.1"/>
    </source>
</evidence>
<dbReference type="InterPro" id="IPR057336">
    <property type="entry name" value="GerAC_N"/>
</dbReference>
<dbReference type="GO" id="GO:0016020">
    <property type="term" value="C:membrane"/>
    <property type="evidence" value="ECO:0007669"/>
    <property type="project" value="UniProtKB-SubCell"/>
</dbReference>
<evidence type="ECO:0000259" key="10">
    <source>
        <dbReference type="Pfam" id="PF25198"/>
    </source>
</evidence>
<evidence type="ECO:0000313" key="12">
    <source>
        <dbReference type="Proteomes" id="UP000256869"/>
    </source>
</evidence>
<keyword evidence="4 8" id="KW-0732">Signal</keyword>
<evidence type="ECO:0000256" key="8">
    <source>
        <dbReference type="SAM" id="SignalP"/>
    </source>
</evidence>
<keyword evidence="12" id="KW-1185">Reference proteome</keyword>
<keyword evidence="7" id="KW-0449">Lipoprotein</keyword>
<dbReference type="Pfam" id="PF05504">
    <property type="entry name" value="Spore_GerAC"/>
    <property type="match status" value="1"/>
</dbReference>
<reference evidence="11 12" key="1">
    <citation type="submission" date="2018-07" db="EMBL/GenBank/DDBJ databases">
        <title>Genomic Encyclopedia of Type Strains, Phase III (KMG-III): the genomes of soil and plant-associated and newly described type strains.</title>
        <authorList>
            <person name="Whitman W."/>
        </authorList>
    </citation>
    <scope>NUCLEOTIDE SEQUENCE [LARGE SCALE GENOMIC DNA]</scope>
    <source>
        <strain evidence="11 12">CECT 8236</strain>
    </source>
</reference>
<keyword evidence="5" id="KW-0472">Membrane</keyword>
<dbReference type="Gene3D" id="3.30.300.210">
    <property type="entry name" value="Nutrient germinant receptor protein C, domain 3"/>
    <property type="match status" value="1"/>
</dbReference>
<gene>
    <name evidence="11" type="ORF">DFP95_10884</name>
</gene>
<evidence type="ECO:0000256" key="6">
    <source>
        <dbReference type="ARBA" id="ARBA00023139"/>
    </source>
</evidence>
<evidence type="ECO:0000256" key="2">
    <source>
        <dbReference type="ARBA" id="ARBA00007886"/>
    </source>
</evidence>
<feature type="chain" id="PRO_5039321289" evidence="8">
    <location>
        <begin position="34"/>
        <end position="394"/>
    </location>
</feature>